<reference evidence="1" key="2">
    <citation type="journal article" date="2015" name="Data Brief">
        <title>Shoot transcriptome of the giant reed, Arundo donax.</title>
        <authorList>
            <person name="Barrero R.A."/>
            <person name="Guerrero F.D."/>
            <person name="Moolhuijzen P."/>
            <person name="Goolsby J.A."/>
            <person name="Tidwell J."/>
            <person name="Bellgard S.E."/>
            <person name="Bellgard M.I."/>
        </authorList>
    </citation>
    <scope>NUCLEOTIDE SEQUENCE</scope>
    <source>
        <tissue evidence="1">Shoot tissue taken approximately 20 cm above the soil surface</tissue>
    </source>
</reference>
<dbReference type="AlphaFoldDB" id="A0A0A9FZS2"/>
<proteinExistence type="predicted"/>
<dbReference type="EMBL" id="GBRH01181197">
    <property type="protein sequence ID" value="JAE16699.1"/>
    <property type="molecule type" value="Transcribed_RNA"/>
</dbReference>
<organism evidence="1">
    <name type="scientific">Arundo donax</name>
    <name type="common">Giant reed</name>
    <name type="synonym">Donax arundinaceus</name>
    <dbReference type="NCBI Taxonomy" id="35708"/>
    <lineage>
        <taxon>Eukaryota</taxon>
        <taxon>Viridiplantae</taxon>
        <taxon>Streptophyta</taxon>
        <taxon>Embryophyta</taxon>
        <taxon>Tracheophyta</taxon>
        <taxon>Spermatophyta</taxon>
        <taxon>Magnoliopsida</taxon>
        <taxon>Liliopsida</taxon>
        <taxon>Poales</taxon>
        <taxon>Poaceae</taxon>
        <taxon>PACMAD clade</taxon>
        <taxon>Arundinoideae</taxon>
        <taxon>Arundineae</taxon>
        <taxon>Arundo</taxon>
    </lineage>
</organism>
<accession>A0A0A9FZS2</accession>
<protein>
    <submittedName>
        <fullName evidence="1">Uncharacterized protein</fullName>
    </submittedName>
</protein>
<reference evidence="1" key="1">
    <citation type="submission" date="2014-09" db="EMBL/GenBank/DDBJ databases">
        <authorList>
            <person name="Magalhaes I.L.F."/>
            <person name="Oliveira U."/>
            <person name="Santos F.R."/>
            <person name="Vidigal T.H.D.A."/>
            <person name="Brescovit A.D."/>
            <person name="Santos A.J."/>
        </authorList>
    </citation>
    <scope>NUCLEOTIDE SEQUENCE</scope>
    <source>
        <tissue evidence="1">Shoot tissue taken approximately 20 cm above the soil surface</tissue>
    </source>
</reference>
<evidence type="ECO:0000313" key="1">
    <source>
        <dbReference type="EMBL" id="JAE16699.1"/>
    </source>
</evidence>
<name>A0A0A9FZS2_ARUDO</name>
<sequence>MGVLFSNLYSLSSDQVPRPGSHRRCGSQRVVKNRVRKASVVLAGYVVLPGWIDYEHEWMGFLPNTE</sequence>